<dbReference type="EMBL" id="JBFXLT010000010">
    <property type="protein sequence ID" value="KAL2819397.1"/>
    <property type="molecule type" value="Genomic_DNA"/>
</dbReference>
<keyword evidence="9" id="KW-1185">Reference proteome</keyword>
<keyword evidence="7" id="KW-0503">Monooxygenase</keyword>
<evidence type="ECO:0000256" key="7">
    <source>
        <dbReference type="ARBA" id="ARBA00023033"/>
    </source>
</evidence>
<organism evidence="8 9">
    <name type="scientific">Aspergillus granulosus</name>
    <dbReference type="NCBI Taxonomy" id="176169"/>
    <lineage>
        <taxon>Eukaryota</taxon>
        <taxon>Fungi</taxon>
        <taxon>Dikarya</taxon>
        <taxon>Ascomycota</taxon>
        <taxon>Pezizomycotina</taxon>
        <taxon>Eurotiomycetes</taxon>
        <taxon>Eurotiomycetidae</taxon>
        <taxon>Eurotiales</taxon>
        <taxon>Aspergillaceae</taxon>
        <taxon>Aspergillus</taxon>
        <taxon>Aspergillus subgen. Nidulantes</taxon>
    </lineage>
</organism>
<dbReference type="Gene3D" id="3.50.50.60">
    <property type="entry name" value="FAD/NAD(P)-binding domain"/>
    <property type="match status" value="1"/>
</dbReference>
<keyword evidence="4" id="KW-0274">FAD</keyword>
<evidence type="ECO:0000256" key="1">
    <source>
        <dbReference type="ARBA" id="ARBA00001974"/>
    </source>
</evidence>
<comment type="caution">
    <text evidence="8">The sequence shown here is derived from an EMBL/GenBank/DDBJ whole genome shotgun (WGS) entry which is preliminary data.</text>
</comment>
<proteinExistence type="inferred from homology"/>
<sequence length="111" mass="12407">MFLCYSLHGPTALSNGPASIEIQSRWIVDKIRKIDQTGLSYVGPTEAAEKNWKATVNMITDMTPFPKADSWYMGANIPGKKREMMNFPGGLSVYEGMCRKALENWEGVVTM</sequence>
<dbReference type="InterPro" id="IPR050775">
    <property type="entry name" value="FAD-binding_Monooxygenases"/>
</dbReference>
<gene>
    <name evidence="8" type="ORF">BJX63DRAFT_381913</name>
</gene>
<evidence type="ECO:0000256" key="6">
    <source>
        <dbReference type="ARBA" id="ARBA00023002"/>
    </source>
</evidence>
<dbReference type="PANTHER" id="PTHR43098">
    <property type="entry name" value="L-ORNITHINE N(5)-MONOOXYGENASE-RELATED"/>
    <property type="match status" value="1"/>
</dbReference>
<dbReference type="InterPro" id="IPR036188">
    <property type="entry name" value="FAD/NAD-bd_sf"/>
</dbReference>
<comment type="cofactor">
    <cofactor evidence="1">
        <name>FAD</name>
        <dbReference type="ChEBI" id="CHEBI:57692"/>
    </cofactor>
</comment>
<protein>
    <submittedName>
        <fullName evidence="8">Uncharacterized protein</fullName>
    </submittedName>
</protein>
<accession>A0ABR4HV78</accession>
<dbReference type="PANTHER" id="PTHR43098:SF3">
    <property type="entry name" value="L-ORNITHINE N(5)-MONOOXYGENASE-RELATED"/>
    <property type="match status" value="1"/>
</dbReference>
<name>A0ABR4HV78_9EURO</name>
<evidence type="ECO:0000313" key="9">
    <source>
        <dbReference type="Proteomes" id="UP001610334"/>
    </source>
</evidence>
<dbReference type="Proteomes" id="UP001610334">
    <property type="component" value="Unassembled WGS sequence"/>
</dbReference>
<keyword evidence="5" id="KW-0521">NADP</keyword>
<keyword evidence="6" id="KW-0560">Oxidoreductase</keyword>
<evidence type="ECO:0000256" key="2">
    <source>
        <dbReference type="ARBA" id="ARBA00010139"/>
    </source>
</evidence>
<comment type="similarity">
    <text evidence="2">Belongs to the FAD-binding monooxygenase family.</text>
</comment>
<dbReference type="SUPFAM" id="SSF51905">
    <property type="entry name" value="FAD/NAD(P)-binding domain"/>
    <property type="match status" value="1"/>
</dbReference>
<evidence type="ECO:0000256" key="5">
    <source>
        <dbReference type="ARBA" id="ARBA00022857"/>
    </source>
</evidence>
<reference evidence="8 9" key="1">
    <citation type="submission" date="2024-07" db="EMBL/GenBank/DDBJ databases">
        <title>Section-level genome sequencing and comparative genomics of Aspergillus sections Usti and Cavernicolus.</title>
        <authorList>
            <consortium name="Lawrence Berkeley National Laboratory"/>
            <person name="Nybo J.L."/>
            <person name="Vesth T.C."/>
            <person name="Theobald S."/>
            <person name="Frisvad J.C."/>
            <person name="Larsen T.O."/>
            <person name="Kjaerboelling I."/>
            <person name="Rothschild-Mancinelli K."/>
            <person name="Lyhne E.K."/>
            <person name="Kogle M.E."/>
            <person name="Barry K."/>
            <person name="Clum A."/>
            <person name="Na H."/>
            <person name="Ledsgaard L."/>
            <person name="Lin J."/>
            <person name="Lipzen A."/>
            <person name="Kuo A."/>
            <person name="Riley R."/>
            <person name="Mondo S."/>
            <person name="Labutti K."/>
            <person name="Haridas S."/>
            <person name="Pangalinan J."/>
            <person name="Salamov A.A."/>
            <person name="Simmons B.A."/>
            <person name="Magnuson J.K."/>
            <person name="Chen J."/>
            <person name="Drula E."/>
            <person name="Henrissat B."/>
            <person name="Wiebenga A."/>
            <person name="Lubbers R.J."/>
            <person name="Gomes A.C."/>
            <person name="Makela M.R."/>
            <person name="Stajich J."/>
            <person name="Grigoriev I.V."/>
            <person name="Mortensen U.H."/>
            <person name="De Vries R.P."/>
            <person name="Baker S.E."/>
            <person name="Andersen M.R."/>
        </authorList>
    </citation>
    <scope>NUCLEOTIDE SEQUENCE [LARGE SCALE GENOMIC DNA]</scope>
    <source>
        <strain evidence="8 9">CBS 588.65</strain>
    </source>
</reference>
<evidence type="ECO:0000256" key="3">
    <source>
        <dbReference type="ARBA" id="ARBA00022630"/>
    </source>
</evidence>
<keyword evidence="3" id="KW-0285">Flavoprotein</keyword>
<evidence type="ECO:0000313" key="8">
    <source>
        <dbReference type="EMBL" id="KAL2819397.1"/>
    </source>
</evidence>
<evidence type="ECO:0000256" key="4">
    <source>
        <dbReference type="ARBA" id="ARBA00022827"/>
    </source>
</evidence>